<sequence>MTKSYTKAQIRNITRRFGLIPLKSSLVSSLYRKNAVIQVRAKKGTYALKPFSRTKMVRSNTIQQMEQAASMIRLLKKRKYRYMPAWLPTHSGKLWTLYQGTPFYVSQWIKGRGLGTAEDFEKLGRALATLHATPIGSHRIGRGRSPTSQQLRIWKNQDRLFQSRIKQISRHDTKYRNWYNAFGKDCKRLSRRAWRDLQDASITRLLHKEKRSPSLIHSDITIPNVIISNTGQLKIIDWDRVKVGSVYADLAKALMNTTQFNPEFVQSLLKGYQKRKPLGRTERKIVTALYKLPREAWHASRHPIRSRDREILDNWDQSWPLRLQIIHILQEWSMYKRK</sequence>
<dbReference type="Gene3D" id="3.30.200.20">
    <property type="entry name" value="Phosphorylase Kinase, domain 1"/>
    <property type="match status" value="1"/>
</dbReference>
<keyword evidence="2" id="KW-0946">Virion</keyword>
<dbReference type="RefSeq" id="WP_094155756.1">
    <property type="nucleotide sequence ID" value="NZ_CP020028.1"/>
</dbReference>
<protein>
    <submittedName>
        <fullName evidence="2">Spore coat protein</fullName>
    </submittedName>
</protein>
<dbReference type="Pfam" id="PF01636">
    <property type="entry name" value="APH"/>
    <property type="match status" value="1"/>
</dbReference>
<dbReference type="SUPFAM" id="SSF56112">
    <property type="entry name" value="Protein kinase-like (PK-like)"/>
    <property type="match status" value="1"/>
</dbReference>
<name>A0A222WPF0_9BACL</name>
<dbReference type="PANTHER" id="PTHR39179">
    <property type="entry name" value="SPORE COAT PROTEIN I"/>
    <property type="match status" value="1"/>
</dbReference>
<keyword evidence="2" id="KW-0167">Capsid protein</keyword>
<gene>
    <name evidence="2" type="ORF">B4V02_17465</name>
</gene>
<dbReference type="KEGG" id="pkb:B4V02_17465"/>
<dbReference type="Gene3D" id="3.90.1200.10">
    <property type="match status" value="1"/>
</dbReference>
<keyword evidence="3" id="KW-1185">Reference proteome</keyword>
<dbReference type="GO" id="GO:0042601">
    <property type="term" value="C:endospore-forming forespore"/>
    <property type="evidence" value="ECO:0007669"/>
    <property type="project" value="TreeGrafter"/>
</dbReference>
<dbReference type="EMBL" id="CP020028">
    <property type="protein sequence ID" value="ASR48359.1"/>
    <property type="molecule type" value="Genomic_DNA"/>
</dbReference>
<evidence type="ECO:0000313" key="3">
    <source>
        <dbReference type="Proteomes" id="UP000214666"/>
    </source>
</evidence>
<evidence type="ECO:0000313" key="2">
    <source>
        <dbReference type="EMBL" id="ASR48359.1"/>
    </source>
</evidence>
<dbReference type="InterPro" id="IPR002575">
    <property type="entry name" value="Aminoglycoside_PTrfase"/>
</dbReference>
<dbReference type="PANTHER" id="PTHR39179:SF3">
    <property type="entry name" value="COTS-RELATED PROTEIN"/>
    <property type="match status" value="1"/>
</dbReference>
<feature type="domain" description="Aminoglycoside phosphotransferase" evidence="1">
    <location>
        <begin position="34"/>
        <end position="275"/>
    </location>
</feature>
<organism evidence="2 3">
    <name type="scientific">Paenibacillus kribbensis</name>
    <dbReference type="NCBI Taxonomy" id="172713"/>
    <lineage>
        <taxon>Bacteria</taxon>
        <taxon>Bacillati</taxon>
        <taxon>Bacillota</taxon>
        <taxon>Bacilli</taxon>
        <taxon>Bacillales</taxon>
        <taxon>Paenibacillaceae</taxon>
        <taxon>Paenibacillus</taxon>
    </lineage>
</organism>
<dbReference type="STRING" id="172713.GCA_001705305_00067"/>
<reference evidence="2 3" key="1">
    <citation type="submission" date="2017-03" db="EMBL/GenBank/DDBJ databases">
        <title>Complete genome sequence of Paenibacillus Kribbensis producing bioflocculants.</title>
        <authorList>
            <person name="Lee H.-G."/>
            <person name="Oh H.-M."/>
        </authorList>
    </citation>
    <scope>NUCLEOTIDE SEQUENCE [LARGE SCALE GENOMIC DNA]</scope>
    <source>
        <strain evidence="2 3">AM49</strain>
    </source>
</reference>
<dbReference type="InterPro" id="IPR047175">
    <property type="entry name" value="CotS-like"/>
</dbReference>
<dbReference type="InterPro" id="IPR011009">
    <property type="entry name" value="Kinase-like_dom_sf"/>
</dbReference>
<evidence type="ECO:0000259" key="1">
    <source>
        <dbReference type="Pfam" id="PF01636"/>
    </source>
</evidence>
<dbReference type="OrthoDB" id="2600880at2"/>
<dbReference type="AlphaFoldDB" id="A0A222WPF0"/>
<dbReference type="Proteomes" id="UP000214666">
    <property type="component" value="Chromosome"/>
</dbReference>
<proteinExistence type="predicted"/>
<accession>A0A222WPF0</accession>